<name>H8WVL6_CANO9</name>
<dbReference type="AlphaFoldDB" id="H8WVL6"/>
<protein>
    <submittedName>
        <fullName evidence="2">Uncharacterized protein</fullName>
    </submittedName>
</protein>
<organism evidence="2 3">
    <name type="scientific">Candida orthopsilosis (strain 90-125)</name>
    <name type="common">Yeast</name>
    <dbReference type="NCBI Taxonomy" id="1136231"/>
    <lineage>
        <taxon>Eukaryota</taxon>
        <taxon>Fungi</taxon>
        <taxon>Dikarya</taxon>
        <taxon>Ascomycota</taxon>
        <taxon>Saccharomycotina</taxon>
        <taxon>Pichiomycetes</taxon>
        <taxon>Debaryomycetaceae</taxon>
        <taxon>Candida/Lodderomyces clade</taxon>
        <taxon>Candida</taxon>
    </lineage>
</organism>
<dbReference type="GeneID" id="14537085"/>
<sequence>MTSTSCSTILDEAIAYVQGLLDSIPFSSDRTTHFLNVYKIYHQDLIKLNDEPYKFPIEASKLLKLNISLGNLLKALQTDEEIYKQQNLQQKRYLNKLNSIQERRTATPTGVKEDGLRQPVSDQSVKHAISSGQVSQSLQPPYQVRFVKNMVTILKNFDIDVPVKQEPSYHRNSTTSSFGSAPHTPKRMISNGSSSGPYATNTSPIKLNSKQLLIEKLEINIKLDNLFIYKITFKLILEIYNRLQQSLQSDGSLTSSPSKVKNDDESSIFSGISANSQDSNMGNEEYLKYVNNLLRRISYGITQPFVALVFREHVEQQLTDDFSQLINTL</sequence>
<reference evidence="2 3" key="1">
    <citation type="journal article" date="2012" name="PLoS ONE">
        <title>Sequence and analysis of the genome of the pathogenic yeast Candida orthopsilosis.</title>
        <authorList>
            <person name="Riccombeni A."/>
            <person name="Vidanes G."/>
            <person name="Proux-Wera E."/>
            <person name="Wolfe K.H."/>
            <person name="Butler G."/>
        </authorList>
    </citation>
    <scope>NUCLEOTIDE SEQUENCE [LARGE SCALE GENOMIC DNA]</scope>
    <source>
        <strain evidence="2 3">Co 90-125</strain>
    </source>
</reference>
<dbReference type="EMBL" id="HE681719">
    <property type="protein sequence ID" value="CCG20489.1"/>
    <property type="molecule type" value="Genomic_DNA"/>
</dbReference>
<evidence type="ECO:0000256" key="1">
    <source>
        <dbReference type="SAM" id="MobiDB-lite"/>
    </source>
</evidence>
<dbReference type="KEGG" id="cot:CORT_0A00980"/>
<dbReference type="HOGENOM" id="CLU_051711_0_0_1"/>
<gene>
    <name evidence="2" type="ORF">CORT_0A00980</name>
</gene>
<evidence type="ECO:0000313" key="3">
    <source>
        <dbReference type="Proteomes" id="UP000005018"/>
    </source>
</evidence>
<accession>H8WVL6</accession>
<feature type="compositionally biased region" description="Basic and acidic residues" evidence="1">
    <location>
        <begin position="101"/>
        <end position="116"/>
    </location>
</feature>
<keyword evidence="3" id="KW-1185">Reference proteome</keyword>
<feature type="region of interest" description="Disordered" evidence="1">
    <location>
        <begin position="99"/>
        <end position="132"/>
    </location>
</feature>
<proteinExistence type="predicted"/>
<dbReference type="RefSeq" id="XP_003865930.1">
    <property type="nucleotide sequence ID" value="XM_003865882.1"/>
</dbReference>
<dbReference type="OrthoDB" id="4093987at2759"/>
<dbReference type="Proteomes" id="UP000005018">
    <property type="component" value="Chromosome 1"/>
</dbReference>
<dbReference type="eggNOG" id="ENOG502RPZ3">
    <property type="taxonomic scope" value="Eukaryota"/>
</dbReference>
<evidence type="ECO:0000313" key="2">
    <source>
        <dbReference type="EMBL" id="CCG20489.1"/>
    </source>
</evidence>